<protein>
    <recommendedName>
        <fullName evidence="7">Zn(2)-C6 fungal-type domain-containing protein</fullName>
    </recommendedName>
</protein>
<evidence type="ECO:0000313" key="8">
    <source>
        <dbReference type="EMBL" id="OCK75069.1"/>
    </source>
</evidence>
<keyword evidence="9" id="KW-1185">Reference proteome</keyword>
<dbReference type="Pfam" id="PF08493">
    <property type="entry name" value="AflR"/>
    <property type="match status" value="1"/>
</dbReference>
<dbReference type="GO" id="GO:0008270">
    <property type="term" value="F:zinc ion binding"/>
    <property type="evidence" value="ECO:0007669"/>
    <property type="project" value="InterPro"/>
</dbReference>
<dbReference type="Proteomes" id="UP000250266">
    <property type="component" value="Unassembled WGS sequence"/>
</dbReference>
<feature type="compositionally biased region" description="Polar residues" evidence="6">
    <location>
        <begin position="1"/>
        <end position="12"/>
    </location>
</feature>
<feature type="compositionally biased region" description="Basic residues" evidence="6">
    <location>
        <begin position="69"/>
        <end position="82"/>
    </location>
</feature>
<dbReference type="CDD" id="cd00067">
    <property type="entry name" value="GAL4"/>
    <property type="match status" value="1"/>
</dbReference>
<proteinExistence type="predicted"/>
<feature type="domain" description="Zn(2)-C6 fungal-type" evidence="7">
    <location>
        <begin position="36"/>
        <end position="66"/>
    </location>
</feature>
<keyword evidence="3" id="KW-0238">DNA-binding</keyword>
<keyword evidence="2" id="KW-0805">Transcription regulation</keyword>
<dbReference type="PROSITE" id="PS00463">
    <property type="entry name" value="ZN2_CY6_FUNGAL_1"/>
    <property type="match status" value="1"/>
</dbReference>
<dbReference type="SMART" id="SM00066">
    <property type="entry name" value="GAL4"/>
    <property type="match status" value="1"/>
</dbReference>
<reference evidence="8 9" key="1">
    <citation type="journal article" date="2016" name="Nat. Commun.">
        <title>Ectomycorrhizal ecology is imprinted in the genome of the dominant symbiotic fungus Cenococcum geophilum.</title>
        <authorList>
            <consortium name="DOE Joint Genome Institute"/>
            <person name="Peter M."/>
            <person name="Kohler A."/>
            <person name="Ohm R.A."/>
            <person name="Kuo A."/>
            <person name="Krutzmann J."/>
            <person name="Morin E."/>
            <person name="Arend M."/>
            <person name="Barry K.W."/>
            <person name="Binder M."/>
            <person name="Choi C."/>
            <person name="Clum A."/>
            <person name="Copeland A."/>
            <person name="Grisel N."/>
            <person name="Haridas S."/>
            <person name="Kipfer T."/>
            <person name="LaButti K."/>
            <person name="Lindquist E."/>
            <person name="Lipzen A."/>
            <person name="Maire R."/>
            <person name="Meier B."/>
            <person name="Mihaltcheva S."/>
            <person name="Molinier V."/>
            <person name="Murat C."/>
            <person name="Poggeler S."/>
            <person name="Quandt C.A."/>
            <person name="Sperisen C."/>
            <person name="Tritt A."/>
            <person name="Tisserant E."/>
            <person name="Crous P.W."/>
            <person name="Henrissat B."/>
            <person name="Nehls U."/>
            <person name="Egli S."/>
            <person name="Spatafora J.W."/>
            <person name="Grigoriev I.V."/>
            <person name="Martin F.M."/>
        </authorList>
    </citation>
    <scope>NUCLEOTIDE SEQUENCE [LARGE SCALE GENOMIC DNA]</scope>
    <source>
        <strain evidence="8 9">CBS 459.81</strain>
    </source>
</reference>
<dbReference type="EMBL" id="KV745368">
    <property type="protein sequence ID" value="OCK75069.1"/>
    <property type="molecule type" value="Genomic_DNA"/>
</dbReference>
<dbReference type="AlphaFoldDB" id="A0A8E2E0J2"/>
<feature type="region of interest" description="Disordered" evidence="6">
    <location>
        <begin position="1"/>
        <end position="28"/>
    </location>
</feature>
<sequence length="443" mass="48918">MSSTTSTSTNHEWPTPSSQPPTSEPTVQRPLKLRASCDACASAKVKCGKEHPRCARCLSNGNTCIYGLSRKHGKPGRQRRRKPDTEVSTRRIARGMSSSLGQDQYLVSNLALKDLLQDVEHGVWNPSSVNMATDDHLGNSVFSFMDDSAMVMPNHSNPGRLQSINTDTSSVKHHFKDPFKHSVTKRDQARSDMPISPASIEFQKFESFVDTDTMNPMDTSLFPDSTQAHADNYFSERSPSRESTESTHSCYNLAYSTLESLHFRSISSSSSTSGSASPVSSPFPSFLELPTRPGQTLDSVLRSNKTAIRNVLKLLECPCARDPHLAMLYASITSKILIWYQIAGGVQRMPSPSQSSDASLCPGTPSAVTLMPITIGAFSLDEDDQEALRRQLLLNELRKAGQLIDAIASWQSEDCEDVDDVYRAMGAWLKSELFKTIREIKNT</sequence>
<accession>A0A8E2E0J2</accession>
<gene>
    <name evidence="8" type="ORF">K432DRAFT_446932</name>
</gene>
<dbReference type="GO" id="GO:0045122">
    <property type="term" value="P:aflatoxin biosynthetic process"/>
    <property type="evidence" value="ECO:0007669"/>
    <property type="project" value="InterPro"/>
</dbReference>
<organism evidence="8 9">
    <name type="scientific">Lepidopterella palustris CBS 459.81</name>
    <dbReference type="NCBI Taxonomy" id="1314670"/>
    <lineage>
        <taxon>Eukaryota</taxon>
        <taxon>Fungi</taxon>
        <taxon>Dikarya</taxon>
        <taxon>Ascomycota</taxon>
        <taxon>Pezizomycotina</taxon>
        <taxon>Dothideomycetes</taxon>
        <taxon>Pleosporomycetidae</taxon>
        <taxon>Mytilinidiales</taxon>
        <taxon>Argynnaceae</taxon>
        <taxon>Lepidopterella</taxon>
    </lineage>
</organism>
<dbReference type="InterPro" id="IPR013700">
    <property type="entry name" value="AflR"/>
</dbReference>
<dbReference type="InterPro" id="IPR050675">
    <property type="entry name" value="OAF3"/>
</dbReference>
<dbReference type="PRINTS" id="PR00755">
    <property type="entry name" value="AFLATOXINBRP"/>
</dbReference>
<dbReference type="OrthoDB" id="2328572at2759"/>
<evidence type="ECO:0000256" key="3">
    <source>
        <dbReference type="ARBA" id="ARBA00023125"/>
    </source>
</evidence>
<dbReference type="GO" id="GO:0000981">
    <property type="term" value="F:DNA-binding transcription factor activity, RNA polymerase II-specific"/>
    <property type="evidence" value="ECO:0007669"/>
    <property type="project" value="InterPro"/>
</dbReference>
<dbReference type="PANTHER" id="PTHR31069:SF31">
    <property type="entry name" value="MONODICTYPHENONE CLUSTER TRANSCRIPTION FACTOR-RELATED"/>
    <property type="match status" value="1"/>
</dbReference>
<dbReference type="InterPro" id="IPR001138">
    <property type="entry name" value="Zn2Cys6_DnaBD"/>
</dbReference>
<dbReference type="GO" id="GO:0003677">
    <property type="term" value="F:DNA binding"/>
    <property type="evidence" value="ECO:0007669"/>
    <property type="project" value="UniProtKB-KW"/>
</dbReference>
<keyword evidence="4" id="KW-0804">Transcription</keyword>
<keyword evidence="5" id="KW-0539">Nucleus</keyword>
<evidence type="ECO:0000256" key="2">
    <source>
        <dbReference type="ARBA" id="ARBA00023015"/>
    </source>
</evidence>
<evidence type="ECO:0000256" key="6">
    <source>
        <dbReference type="SAM" id="MobiDB-lite"/>
    </source>
</evidence>
<evidence type="ECO:0000259" key="7">
    <source>
        <dbReference type="PROSITE" id="PS50048"/>
    </source>
</evidence>
<dbReference type="GO" id="GO:0005634">
    <property type="term" value="C:nucleus"/>
    <property type="evidence" value="ECO:0007669"/>
    <property type="project" value="InterPro"/>
</dbReference>
<keyword evidence="1" id="KW-0479">Metal-binding</keyword>
<feature type="region of interest" description="Disordered" evidence="6">
    <location>
        <begin position="69"/>
        <end position="96"/>
    </location>
</feature>
<evidence type="ECO:0000256" key="5">
    <source>
        <dbReference type="ARBA" id="ARBA00023242"/>
    </source>
</evidence>
<dbReference type="InterPro" id="IPR036864">
    <property type="entry name" value="Zn2-C6_fun-type_DNA-bd_sf"/>
</dbReference>
<name>A0A8E2E0J2_9PEZI</name>
<dbReference type="Gene3D" id="4.10.240.10">
    <property type="entry name" value="Zn(2)-C6 fungal-type DNA-binding domain"/>
    <property type="match status" value="1"/>
</dbReference>
<evidence type="ECO:0000256" key="1">
    <source>
        <dbReference type="ARBA" id="ARBA00022723"/>
    </source>
</evidence>
<dbReference type="PROSITE" id="PS50048">
    <property type="entry name" value="ZN2_CY6_FUNGAL_2"/>
    <property type="match status" value="1"/>
</dbReference>
<dbReference type="Pfam" id="PF00172">
    <property type="entry name" value="Zn_clus"/>
    <property type="match status" value="1"/>
</dbReference>
<dbReference type="PANTHER" id="PTHR31069">
    <property type="entry name" value="OLEATE-ACTIVATED TRANSCRIPTION FACTOR 1-RELATED"/>
    <property type="match status" value="1"/>
</dbReference>
<evidence type="ECO:0000256" key="4">
    <source>
        <dbReference type="ARBA" id="ARBA00023163"/>
    </source>
</evidence>
<evidence type="ECO:0000313" key="9">
    <source>
        <dbReference type="Proteomes" id="UP000250266"/>
    </source>
</evidence>
<dbReference type="SUPFAM" id="SSF57701">
    <property type="entry name" value="Zn2/Cys6 DNA-binding domain"/>
    <property type="match status" value="1"/>
</dbReference>